<dbReference type="Proteomes" id="UP000076532">
    <property type="component" value="Unassembled WGS sequence"/>
</dbReference>
<dbReference type="InterPro" id="IPR016123">
    <property type="entry name" value="Mog1/PsbP_a/b/a-sand"/>
</dbReference>
<dbReference type="AlphaFoldDB" id="A0A166JGF7"/>
<sequence>MSPTARVLFGGAIIARIPENLIDASELPNSPPVPDTQELLLYPNYDISVIIEILQGVESQDLDPARFHFDALAHDNSALDGKVDSVSVITEEKSDPSIRKSLALVGTQYIQRQRDAPPDEVRIAMGVIQIRKQITEREDICNDLVVTFNVPIKSAGEEGWATADRDFKALVASLQIMDYGLFVPRSST</sequence>
<dbReference type="Gene3D" id="3.40.1000.10">
    <property type="entry name" value="Mog1/PsbP, alpha/beta/alpha sandwich"/>
    <property type="match status" value="1"/>
</dbReference>
<proteinExistence type="inferred from homology"/>
<dbReference type="GO" id="GO:0031267">
    <property type="term" value="F:small GTPase binding"/>
    <property type="evidence" value="ECO:0007669"/>
    <property type="project" value="TreeGrafter"/>
</dbReference>
<keyword evidence="3" id="KW-0653">Protein transport</keyword>
<evidence type="ECO:0000256" key="3">
    <source>
        <dbReference type="ARBA" id="ARBA00022927"/>
    </source>
</evidence>
<keyword evidence="5" id="KW-1185">Reference proteome</keyword>
<dbReference type="Pfam" id="PF04603">
    <property type="entry name" value="Mog1"/>
    <property type="match status" value="1"/>
</dbReference>
<dbReference type="EMBL" id="KV417552">
    <property type="protein sequence ID" value="KZP20833.1"/>
    <property type="molecule type" value="Genomic_DNA"/>
</dbReference>
<dbReference type="InterPro" id="IPR007681">
    <property type="entry name" value="Mog1"/>
</dbReference>
<dbReference type="OrthoDB" id="10255285at2759"/>
<accession>A0A166JGF7</accession>
<reference evidence="4 5" key="1">
    <citation type="journal article" date="2016" name="Mol. Biol. Evol.">
        <title>Comparative Genomics of Early-Diverging Mushroom-Forming Fungi Provides Insights into the Origins of Lignocellulose Decay Capabilities.</title>
        <authorList>
            <person name="Nagy L.G."/>
            <person name="Riley R."/>
            <person name="Tritt A."/>
            <person name="Adam C."/>
            <person name="Daum C."/>
            <person name="Floudas D."/>
            <person name="Sun H."/>
            <person name="Yadav J.S."/>
            <person name="Pangilinan J."/>
            <person name="Larsson K.H."/>
            <person name="Matsuura K."/>
            <person name="Barry K."/>
            <person name="Labutti K."/>
            <person name="Kuo R."/>
            <person name="Ohm R.A."/>
            <person name="Bhattacharya S.S."/>
            <person name="Shirouzu T."/>
            <person name="Yoshinaga Y."/>
            <person name="Martin F.M."/>
            <person name="Grigoriev I.V."/>
            <person name="Hibbett D.S."/>
        </authorList>
    </citation>
    <scope>NUCLEOTIDE SEQUENCE [LARGE SCALE GENOMIC DNA]</scope>
    <source>
        <strain evidence="4 5">CBS 109695</strain>
    </source>
</reference>
<evidence type="ECO:0000256" key="2">
    <source>
        <dbReference type="ARBA" id="ARBA00022448"/>
    </source>
</evidence>
<dbReference type="GO" id="GO:0006606">
    <property type="term" value="P:protein import into nucleus"/>
    <property type="evidence" value="ECO:0007669"/>
    <property type="project" value="TreeGrafter"/>
</dbReference>
<dbReference type="STRING" id="436010.A0A166JGF7"/>
<protein>
    <submittedName>
        <fullName evidence="4">Mog1p/PsbP-like protein</fullName>
    </submittedName>
</protein>
<keyword evidence="2" id="KW-0813">Transport</keyword>
<dbReference type="PANTHER" id="PTHR15837">
    <property type="entry name" value="RAN GUANINE NUCLEOTIDE RELEASE FACTOR"/>
    <property type="match status" value="1"/>
</dbReference>
<organism evidence="4 5">
    <name type="scientific">Athelia psychrophila</name>
    <dbReference type="NCBI Taxonomy" id="1759441"/>
    <lineage>
        <taxon>Eukaryota</taxon>
        <taxon>Fungi</taxon>
        <taxon>Dikarya</taxon>
        <taxon>Basidiomycota</taxon>
        <taxon>Agaricomycotina</taxon>
        <taxon>Agaricomycetes</taxon>
        <taxon>Agaricomycetidae</taxon>
        <taxon>Atheliales</taxon>
        <taxon>Atheliaceae</taxon>
        <taxon>Athelia</taxon>
    </lineage>
</organism>
<name>A0A166JGF7_9AGAM</name>
<evidence type="ECO:0000313" key="5">
    <source>
        <dbReference type="Proteomes" id="UP000076532"/>
    </source>
</evidence>
<comment type="similarity">
    <text evidence="1">Belongs to the MOG1 family.</text>
</comment>
<gene>
    <name evidence="4" type="ORF">FIBSPDRAFT_919789</name>
</gene>
<dbReference type="GO" id="GO:0005085">
    <property type="term" value="F:guanyl-nucleotide exchange factor activity"/>
    <property type="evidence" value="ECO:0007669"/>
    <property type="project" value="TreeGrafter"/>
</dbReference>
<evidence type="ECO:0000256" key="1">
    <source>
        <dbReference type="ARBA" id="ARBA00010307"/>
    </source>
</evidence>
<dbReference type="GO" id="GO:0005634">
    <property type="term" value="C:nucleus"/>
    <property type="evidence" value="ECO:0007669"/>
    <property type="project" value="TreeGrafter"/>
</dbReference>
<dbReference type="PANTHER" id="PTHR15837:SF0">
    <property type="entry name" value="RAN GUANINE NUCLEOTIDE RELEASE FACTOR"/>
    <property type="match status" value="1"/>
</dbReference>
<evidence type="ECO:0000313" key="4">
    <source>
        <dbReference type="EMBL" id="KZP20833.1"/>
    </source>
</evidence>
<dbReference type="SUPFAM" id="SSF55724">
    <property type="entry name" value="Mog1p/PsbP-like"/>
    <property type="match status" value="1"/>
</dbReference>